<proteinExistence type="predicted"/>
<dbReference type="KEGG" id="cgz:M787_001025"/>
<organism evidence="2 3">
    <name type="scientific">Chlamydia gallinacea 08-1274/3</name>
    <dbReference type="NCBI Taxonomy" id="1143323"/>
    <lineage>
        <taxon>Bacteria</taxon>
        <taxon>Pseudomonadati</taxon>
        <taxon>Chlamydiota</taxon>
        <taxon>Chlamydiia</taxon>
        <taxon>Chlamydiales</taxon>
        <taxon>Chlamydiaceae</taxon>
        <taxon>Chlamydia/Chlamydophila group</taxon>
        <taxon>Chlamydia</taxon>
    </lineage>
</organism>
<feature type="compositionally biased region" description="Polar residues" evidence="1">
    <location>
        <begin position="44"/>
        <end position="54"/>
    </location>
</feature>
<dbReference type="OrthoDB" id="17803at2"/>
<dbReference type="STRING" id="1143323.M787_001025"/>
<feature type="compositionally biased region" description="Polar residues" evidence="1">
    <location>
        <begin position="63"/>
        <end position="73"/>
    </location>
</feature>
<evidence type="ECO:0000313" key="2">
    <source>
        <dbReference type="EMBL" id="ANG65909.1"/>
    </source>
</evidence>
<evidence type="ECO:0000256" key="1">
    <source>
        <dbReference type="SAM" id="MobiDB-lite"/>
    </source>
</evidence>
<name>A0A173DYA1_9CHLA</name>
<reference evidence="2 3" key="1">
    <citation type="journal article" date="2014" name="Syst. Appl. Microbiol.">
        <title>Evidence for the existence of two new members of the family Chlamydiaceae and proposal of Chlamydia avium sp. nov. and Chlamydia gallinacea sp. nov.</title>
        <authorList>
            <person name="Sachse K."/>
            <person name="Laroucau K."/>
            <person name="Riege K."/>
            <person name="Wehner S."/>
            <person name="Dilcher M."/>
            <person name="Creasy H.H."/>
            <person name="Weidmann M."/>
            <person name="Myers G."/>
            <person name="Vorimore F."/>
            <person name="Vicari N."/>
            <person name="Magnino S."/>
            <person name="Liebler-Tenorio E."/>
            <person name="Ruettger A."/>
            <person name="Bavoil P.M."/>
            <person name="Hufert F.T."/>
            <person name="Rossello-Mora R."/>
            <person name="Marz M."/>
        </authorList>
    </citation>
    <scope>NUCLEOTIDE SEQUENCE [LARGE SCALE GENOMIC DNA]</scope>
    <source>
        <strain evidence="2 3">08-1274/3</strain>
    </source>
</reference>
<sequence>MENSDPSIRSILKQIAHRYLGQHYPTLAQLTPLHLAHDLLSPLPAQTQGNTAPQQAPEKVPSPSETNSSQVITSLPEPQLPPVRDQKKTTSWEYLPPHADFSKVEILRLSYRALQPHVLASPIKIPCRIFVDEENNEEILFFNRLAKILTQQLFPTTLISVGNKNVFHNHESFSLSLAPLAMIRYKISHARYHQSFTENGSTWIPIYSSIYYENDPQLKRDLWTLLNQLPFAYTQKSL</sequence>
<feature type="region of interest" description="Disordered" evidence="1">
    <location>
        <begin position="43"/>
        <end position="83"/>
    </location>
</feature>
<dbReference type="AlphaFoldDB" id="A0A173DYA1"/>
<accession>A0A173DYA1</accession>
<dbReference type="Proteomes" id="UP000019147">
    <property type="component" value="Chromosome"/>
</dbReference>
<gene>
    <name evidence="2" type="ORF">M787_001025</name>
</gene>
<protein>
    <submittedName>
        <fullName evidence="2">Uncharacterized protein</fullName>
    </submittedName>
</protein>
<evidence type="ECO:0000313" key="3">
    <source>
        <dbReference type="Proteomes" id="UP000019147"/>
    </source>
</evidence>
<dbReference type="EMBL" id="CP015840">
    <property type="protein sequence ID" value="ANG65909.1"/>
    <property type="molecule type" value="Genomic_DNA"/>
</dbReference>
<dbReference type="GeneID" id="81477884"/>
<dbReference type="RefSeq" id="WP_034734918.1">
    <property type="nucleotide sequence ID" value="NZ_CP015840.1"/>
</dbReference>